<keyword evidence="3" id="KW-1185">Reference proteome</keyword>
<evidence type="ECO:0000313" key="3">
    <source>
        <dbReference type="Proteomes" id="UP000070444"/>
    </source>
</evidence>
<evidence type="ECO:0000313" key="2">
    <source>
        <dbReference type="EMBL" id="KXN71688.1"/>
    </source>
</evidence>
<reference evidence="2 3" key="1">
    <citation type="journal article" date="2015" name="Genome Biol. Evol.">
        <title>Phylogenomic analyses indicate that early fungi evolved digesting cell walls of algal ancestors of land plants.</title>
        <authorList>
            <person name="Chang Y."/>
            <person name="Wang S."/>
            <person name="Sekimoto S."/>
            <person name="Aerts A.L."/>
            <person name="Choi C."/>
            <person name="Clum A."/>
            <person name="LaButti K.M."/>
            <person name="Lindquist E.A."/>
            <person name="Yee Ngan C."/>
            <person name="Ohm R.A."/>
            <person name="Salamov A.A."/>
            <person name="Grigoriev I.V."/>
            <person name="Spatafora J.W."/>
            <person name="Berbee M.L."/>
        </authorList>
    </citation>
    <scope>NUCLEOTIDE SEQUENCE [LARGE SCALE GENOMIC DNA]</scope>
    <source>
        <strain evidence="2 3">NRRL 28638</strain>
    </source>
</reference>
<evidence type="ECO:0000256" key="1">
    <source>
        <dbReference type="SAM" id="MobiDB-lite"/>
    </source>
</evidence>
<name>A0A137P9J9_CONC2</name>
<accession>A0A137P9J9</accession>
<feature type="region of interest" description="Disordered" evidence="1">
    <location>
        <begin position="157"/>
        <end position="191"/>
    </location>
</feature>
<dbReference type="AlphaFoldDB" id="A0A137P9J9"/>
<sequence length="191" mass="21350">MESTTNSTIIHLKMRDEEDMGNWLAQAQKYLNSSNSHRQAHRDSISVNHRSSKLHCVSQTSIPQFTPSHKHSYSADSVESIPASFVPESTHIKKSSSILPKRIKFPSMSSFRSFSSSSSSSSASSSSPLDAFDEDLVHRLPFGEYLDDDELSLMDLDFEPITPKQQPDQAAHGRSRSLSKVFQSMTNLKSK</sequence>
<gene>
    <name evidence="2" type="ORF">CONCODRAFT_78192</name>
</gene>
<organism evidence="2 3">
    <name type="scientific">Conidiobolus coronatus (strain ATCC 28846 / CBS 209.66 / NRRL 28638)</name>
    <name type="common">Delacroixia coronata</name>
    <dbReference type="NCBI Taxonomy" id="796925"/>
    <lineage>
        <taxon>Eukaryota</taxon>
        <taxon>Fungi</taxon>
        <taxon>Fungi incertae sedis</taxon>
        <taxon>Zoopagomycota</taxon>
        <taxon>Entomophthoromycotina</taxon>
        <taxon>Entomophthoromycetes</taxon>
        <taxon>Entomophthorales</taxon>
        <taxon>Ancylistaceae</taxon>
        <taxon>Conidiobolus</taxon>
    </lineage>
</organism>
<proteinExistence type="predicted"/>
<dbReference type="EMBL" id="KQ964469">
    <property type="protein sequence ID" value="KXN71688.1"/>
    <property type="molecule type" value="Genomic_DNA"/>
</dbReference>
<dbReference type="Proteomes" id="UP000070444">
    <property type="component" value="Unassembled WGS sequence"/>
</dbReference>
<protein>
    <submittedName>
        <fullName evidence="2">Uncharacterized protein</fullName>
    </submittedName>
</protein>
<feature type="compositionally biased region" description="Polar residues" evidence="1">
    <location>
        <begin position="176"/>
        <end position="191"/>
    </location>
</feature>